<dbReference type="OrthoDB" id="297743at2759"/>
<evidence type="ECO:0000313" key="3">
    <source>
        <dbReference type="Proteomes" id="UP000009168"/>
    </source>
</evidence>
<feature type="compositionally biased region" description="Low complexity" evidence="1">
    <location>
        <begin position="277"/>
        <end position="298"/>
    </location>
</feature>
<feature type="region of interest" description="Disordered" evidence="1">
    <location>
        <begin position="343"/>
        <end position="370"/>
    </location>
</feature>
<dbReference type="AlphaFoldDB" id="Q22CX1"/>
<organism evidence="2 3">
    <name type="scientific">Tetrahymena thermophila (strain SB210)</name>
    <dbReference type="NCBI Taxonomy" id="312017"/>
    <lineage>
        <taxon>Eukaryota</taxon>
        <taxon>Sar</taxon>
        <taxon>Alveolata</taxon>
        <taxon>Ciliophora</taxon>
        <taxon>Intramacronucleata</taxon>
        <taxon>Oligohymenophorea</taxon>
        <taxon>Hymenostomatida</taxon>
        <taxon>Tetrahymenina</taxon>
        <taxon>Tetrahymenidae</taxon>
        <taxon>Tetrahymena</taxon>
    </lineage>
</organism>
<dbReference type="RefSeq" id="XP_001030811.2">
    <property type="nucleotide sequence ID" value="XM_001030811.2"/>
</dbReference>
<dbReference type="InParanoid" id="Q22CX1"/>
<dbReference type="EMBL" id="GG662521">
    <property type="protein sequence ID" value="EAR83148.2"/>
    <property type="molecule type" value="Genomic_DNA"/>
</dbReference>
<proteinExistence type="predicted"/>
<evidence type="ECO:0000313" key="2">
    <source>
        <dbReference type="EMBL" id="EAR83148.2"/>
    </source>
</evidence>
<dbReference type="Proteomes" id="UP000009168">
    <property type="component" value="Unassembled WGS sequence"/>
</dbReference>
<feature type="region of interest" description="Disordered" evidence="1">
    <location>
        <begin position="266"/>
        <end position="317"/>
    </location>
</feature>
<evidence type="ECO:0000256" key="1">
    <source>
        <dbReference type="SAM" id="MobiDB-lite"/>
    </source>
</evidence>
<reference evidence="3" key="1">
    <citation type="journal article" date="2006" name="PLoS Biol.">
        <title>Macronuclear genome sequence of the ciliate Tetrahymena thermophila, a model eukaryote.</title>
        <authorList>
            <person name="Eisen J.A."/>
            <person name="Coyne R.S."/>
            <person name="Wu M."/>
            <person name="Wu D."/>
            <person name="Thiagarajan M."/>
            <person name="Wortman J.R."/>
            <person name="Badger J.H."/>
            <person name="Ren Q."/>
            <person name="Amedeo P."/>
            <person name="Jones K.M."/>
            <person name="Tallon L.J."/>
            <person name="Delcher A.L."/>
            <person name="Salzberg S.L."/>
            <person name="Silva J.C."/>
            <person name="Haas B.J."/>
            <person name="Majoros W.H."/>
            <person name="Farzad M."/>
            <person name="Carlton J.M."/>
            <person name="Smith R.K. Jr."/>
            <person name="Garg J."/>
            <person name="Pearlman R.E."/>
            <person name="Karrer K.M."/>
            <person name="Sun L."/>
            <person name="Manning G."/>
            <person name="Elde N.C."/>
            <person name="Turkewitz A.P."/>
            <person name="Asai D.J."/>
            <person name="Wilkes D.E."/>
            <person name="Wang Y."/>
            <person name="Cai H."/>
            <person name="Collins K."/>
            <person name="Stewart B.A."/>
            <person name="Lee S.R."/>
            <person name="Wilamowska K."/>
            <person name="Weinberg Z."/>
            <person name="Ruzzo W.L."/>
            <person name="Wloga D."/>
            <person name="Gaertig J."/>
            <person name="Frankel J."/>
            <person name="Tsao C.-C."/>
            <person name="Gorovsky M.A."/>
            <person name="Keeling P.J."/>
            <person name="Waller R.F."/>
            <person name="Patron N.J."/>
            <person name="Cherry J.M."/>
            <person name="Stover N.A."/>
            <person name="Krieger C.J."/>
            <person name="del Toro C."/>
            <person name="Ryder H.F."/>
            <person name="Williamson S.C."/>
            <person name="Barbeau R.A."/>
            <person name="Hamilton E.P."/>
            <person name="Orias E."/>
        </authorList>
    </citation>
    <scope>NUCLEOTIDE SEQUENCE [LARGE SCALE GENOMIC DNA]</scope>
    <source>
        <strain evidence="3">SB210</strain>
    </source>
</reference>
<sequence length="544" mass="62238">MINSNPQNYKLSFQAYDELIKSSRSVSPNSSFLSNQDDLLQERKMSSQAQILKAFNSIRDMNNKEQINQALLMIPNVKDRIMLVEKLLERREQIAKAKEMQAINNLAPLFNKIKLKFLNSLQKANATTSERKHKFQKNISQGIQNQQNQNEVGLNNMTNQQQQGDIQINQIKSPNKTVAHKIQNASPNTSPNVNKIADIPKDEENSNQIQQQNKNIMGAITIFATHDIKMDKEKEEIDKKMKQNKPLGYLQRDNFLKMSIVAQEDRLKSPSKSNMLISNTSQKSNNISNNIASSEPSNTGNQQKKKQEKSAPLTKSLNLGETNEIDYGQKMEALKKKMFLVNHGVGRRDSPSSSSNKHSRKRSLNISPASQYNFQNSDFVKDDASQKYYFKPQLNSFSQATQNYQSQSINFQNNSNQSMHSLIKKHQSKQPSQNSSNNGVLFDFILECEQKRYLSKNNLPGIDQQIILRKHHSSQSSIKPSSKLQLFQSQVVQSKLNSENSTHLLHKMYQMQREHSISSLKFNSPKTRQHHVKSQSINIYNQVA</sequence>
<keyword evidence="3" id="KW-1185">Reference proteome</keyword>
<dbReference type="GeneID" id="7830085"/>
<dbReference type="KEGG" id="tet:TTHERM_01014650"/>
<name>Q22CX1_TETTS</name>
<dbReference type="HOGENOM" id="CLU_545757_0_0_1"/>
<gene>
    <name evidence="2" type="ORF">TTHERM_01014650</name>
</gene>
<accession>Q22CX1</accession>
<protein>
    <submittedName>
        <fullName evidence="2">Uncharacterized protein</fullName>
    </submittedName>
</protein>